<dbReference type="PANTHER" id="PTHR42673:SF4">
    <property type="entry name" value="MALEYLACETOACETATE ISOMERASE"/>
    <property type="match status" value="1"/>
</dbReference>
<gene>
    <name evidence="2" type="ORF">ACFO5X_16060</name>
</gene>
<dbReference type="EMBL" id="JBHSGI010000024">
    <property type="protein sequence ID" value="MFC4670078.1"/>
    <property type="molecule type" value="Genomic_DNA"/>
</dbReference>
<dbReference type="Gene3D" id="3.40.30.10">
    <property type="entry name" value="Glutaredoxin"/>
    <property type="match status" value="1"/>
</dbReference>
<organism evidence="2 3">
    <name type="scientific">Seohaeicola nanhaiensis</name>
    <dbReference type="NCBI Taxonomy" id="1387282"/>
    <lineage>
        <taxon>Bacteria</taxon>
        <taxon>Pseudomonadati</taxon>
        <taxon>Pseudomonadota</taxon>
        <taxon>Alphaproteobacteria</taxon>
        <taxon>Rhodobacterales</taxon>
        <taxon>Roseobacteraceae</taxon>
        <taxon>Seohaeicola</taxon>
    </lineage>
</organism>
<name>A0ABV9KJD6_9RHOB</name>
<dbReference type="InterPro" id="IPR036249">
    <property type="entry name" value="Thioredoxin-like_sf"/>
</dbReference>
<protein>
    <submittedName>
        <fullName evidence="2">Glutathione S-transferase</fullName>
    </submittedName>
</protein>
<accession>A0ABV9KJD6</accession>
<dbReference type="PANTHER" id="PTHR42673">
    <property type="entry name" value="MALEYLACETOACETATE ISOMERASE"/>
    <property type="match status" value="1"/>
</dbReference>
<evidence type="ECO:0000259" key="1">
    <source>
        <dbReference type="PROSITE" id="PS50404"/>
    </source>
</evidence>
<evidence type="ECO:0000313" key="2">
    <source>
        <dbReference type="EMBL" id="MFC4670078.1"/>
    </source>
</evidence>
<feature type="domain" description="GST N-terminal" evidence="1">
    <location>
        <begin position="1"/>
        <end position="84"/>
    </location>
</feature>
<dbReference type="Pfam" id="PF13409">
    <property type="entry name" value="GST_N_2"/>
    <property type="match status" value="1"/>
</dbReference>
<dbReference type="CDD" id="cd03194">
    <property type="entry name" value="GST_C_3"/>
    <property type="match status" value="1"/>
</dbReference>
<dbReference type="RefSeq" id="WP_380718700.1">
    <property type="nucleotide sequence ID" value="NZ_JBHSGI010000024.1"/>
</dbReference>
<dbReference type="Gene3D" id="1.20.1050.10">
    <property type="match status" value="1"/>
</dbReference>
<proteinExistence type="predicted"/>
<dbReference type="SUPFAM" id="SSF47616">
    <property type="entry name" value="GST C-terminal domain-like"/>
    <property type="match status" value="1"/>
</dbReference>
<evidence type="ECO:0000313" key="3">
    <source>
        <dbReference type="Proteomes" id="UP001595973"/>
    </source>
</evidence>
<sequence length="230" mass="25455">MTYDLYIGDRAFSSWSLRGWLMFEKFDIPVRTHLVGLYSGTMQADLAPLAPARLVPAVLTPEGTPIGESLAIAETLAERHPQAGHWPSDPAQRATARWLCSEMATGFRELRTACPMQLLRSYSGFAPSAGVRADLERIETLFAHARKLSGASDGWLFGDYSLADVFYTPVAARVVGYGLPVAEDTREYCLALLSDTAAQAWRKAALEISYNPEPYRMDLPSEDWPVPLLK</sequence>
<dbReference type="Proteomes" id="UP001595973">
    <property type="component" value="Unassembled WGS sequence"/>
</dbReference>
<comment type="caution">
    <text evidence="2">The sequence shown here is derived from an EMBL/GenBank/DDBJ whole genome shotgun (WGS) entry which is preliminary data.</text>
</comment>
<dbReference type="InterPro" id="IPR036282">
    <property type="entry name" value="Glutathione-S-Trfase_C_sf"/>
</dbReference>
<keyword evidence="3" id="KW-1185">Reference proteome</keyword>
<dbReference type="SUPFAM" id="SSF52833">
    <property type="entry name" value="Thioredoxin-like"/>
    <property type="match status" value="1"/>
</dbReference>
<dbReference type="InterPro" id="IPR004045">
    <property type="entry name" value="Glutathione_S-Trfase_N"/>
</dbReference>
<reference evidence="3" key="1">
    <citation type="journal article" date="2019" name="Int. J. Syst. Evol. Microbiol.">
        <title>The Global Catalogue of Microorganisms (GCM) 10K type strain sequencing project: providing services to taxonomists for standard genome sequencing and annotation.</title>
        <authorList>
            <consortium name="The Broad Institute Genomics Platform"/>
            <consortium name="The Broad Institute Genome Sequencing Center for Infectious Disease"/>
            <person name="Wu L."/>
            <person name="Ma J."/>
        </authorList>
    </citation>
    <scope>NUCLEOTIDE SEQUENCE [LARGE SCALE GENOMIC DNA]</scope>
    <source>
        <strain evidence="3">CGMCC 4.7283</strain>
    </source>
</reference>
<dbReference type="PROSITE" id="PS50404">
    <property type="entry name" value="GST_NTER"/>
    <property type="match status" value="1"/>
</dbReference>